<dbReference type="Gene3D" id="3.30.70.1230">
    <property type="entry name" value="Nucleotide cyclase"/>
    <property type="match status" value="1"/>
</dbReference>
<feature type="compositionally biased region" description="Low complexity" evidence="1">
    <location>
        <begin position="816"/>
        <end position="825"/>
    </location>
</feature>
<feature type="domain" description="Guanylate cyclase" evidence="3">
    <location>
        <begin position="597"/>
        <end position="736"/>
    </location>
</feature>
<sequence>MNNTNVALNAISFEGYLVGRLITAILQSVSVAGSSLTKQIFSTTLYSSSSYSIGGINIGNYVDTGSNTCNQGLRSLQLVSIRSNLSINSTLDYNTYVTVADGVYELASTSCYGSTNSVVLPVAFNMISNGINNPSHPSFQFAIGLRGYFEGINRVGGVGGRYLFLATYDDQGDYETNQFFTRLTYYQDQVHAVVGYPAYNETQVLEWASNTTNGLPYVGILSGSVALRNNYINIIQLRTSIRENVGALLKTLKAIDRTSVVLVVKNDAFTNVWSNGVTAFEEIAYHNYDRLTPKSIIRFNQATDATFRNDLLKSTNGANDALLLLCDANDAIEIITVTFGQNNNVIYAMPNDVNLNLVTTLLLQKNPALFSQVFNRIYASQSLPTFNPNLGNVPYQSAYINAVNSTYQSNNLLSADGYEGYILARILVVALVDMYQASTNQFATARSIRQSPSSSSSTVSNAIINTRRTFVNSMYTSSGKGAQELELGTISTPCTLDTPMNTACGCSQISRRVQVVSPQFYSSPNTYYQASAPDGTLDLDSCQISLDSLPVNVAAIAAPVSIGSFFLILFLISLIICCFLLRRKQKIGHAPPTGRMVIAFTDVQSSTILWQQYPTEMRRALKIHNTIIRLLLKKHHGYEVKTQGDSFMVGFNHAYDAISWAMSVQEELLDCQEWPTELILGSYDCRMEWDQNKTVIFKGLRVRIGMHLGSAERIIDPVTNRPDFFGTTVNKAARVESCANGGQVLVSQTLLLAVSDVLVNHETGEKAVNEKWIVDLNETQRSPDGSAGKGSLKSNKSTSSADTKFTLGNLFNIGGNNNSNNASTSSGGGGTGGKRKKKSKRIKVVQECIMYKCAGEHTLKGLAGKEVLFELFVPRLATRTFEKKIDDDMRELDYEEQLGGVPPEGLVVSDGGDGVDGKDVVIEVVSDAAVAECAVDGDQQVNIELKDVDIADALNAEANQIQE</sequence>
<keyword evidence="2" id="KW-0472">Membrane</keyword>
<dbReference type="CDD" id="cd07302">
    <property type="entry name" value="CHD"/>
    <property type="match status" value="1"/>
</dbReference>
<evidence type="ECO:0000313" key="4">
    <source>
        <dbReference type="EMBL" id="KAL0491868.1"/>
    </source>
</evidence>
<evidence type="ECO:0000256" key="2">
    <source>
        <dbReference type="SAM" id="Phobius"/>
    </source>
</evidence>
<dbReference type="PANTHER" id="PTHR43081">
    <property type="entry name" value="ADENYLATE CYCLASE, TERMINAL-DIFFERENTIATION SPECIFIC-RELATED"/>
    <property type="match status" value="1"/>
</dbReference>
<feature type="region of interest" description="Disordered" evidence="1">
    <location>
        <begin position="816"/>
        <end position="838"/>
    </location>
</feature>
<dbReference type="SUPFAM" id="SSF55073">
    <property type="entry name" value="Nucleotide cyclase"/>
    <property type="match status" value="1"/>
</dbReference>
<keyword evidence="2" id="KW-1133">Transmembrane helix</keyword>
<dbReference type="InterPro" id="IPR028082">
    <property type="entry name" value="Peripla_BP_I"/>
</dbReference>
<keyword evidence="2" id="KW-0812">Transmembrane</keyword>
<dbReference type="PROSITE" id="PS50125">
    <property type="entry name" value="GUANYLATE_CYCLASE_2"/>
    <property type="match status" value="1"/>
</dbReference>
<feature type="transmembrane region" description="Helical" evidence="2">
    <location>
        <begin position="553"/>
        <end position="581"/>
    </location>
</feature>
<dbReference type="EMBL" id="JAOPGA020001877">
    <property type="protein sequence ID" value="KAL0491868.1"/>
    <property type="molecule type" value="Genomic_DNA"/>
</dbReference>
<dbReference type="GO" id="GO:0009190">
    <property type="term" value="P:cyclic nucleotide biosynthetic process"/>
    <property type="evidence" value="ECO:0007669"/>
    <property type="project" value="InterPro"/>
</dbReference>
<keyword evidence="5" id="KW-1185">Reference proteome</keyword>
<accession>A0AAW2ZPT8</accession>
<dbReference type="InterPro" id="IPR001054">
    <property type="entry name" value="A/G_cyclase"/>
</dbReference>
<evidence type="ECO:0000256" key="1">
    <source>
        <dbReference type="SAM" id="MobiDB-lite"/>
    </source>
</evidence>
<feature type="region of interest" description="Disordered" evidence="1">
    <location>
        <begin position="779"/>
        <end position="800"/>
    </location>
</feature>
<dbReference type="InterPro" id="IPR050697">
    <property type="entry name" value="Adenylyl/Guanylyl_Cyclase_3/4"/>
</dbReference>
<dbReference type="Gene3D" id="3.40.50.2300">
    <property type="match status" value="2"/>
</dbReference>
<reference evidence="4 5" key="1">
    <citation type="submission" date="2024-03" db="EMBL/GenBank/DDBJ databases">
        <title>The Acrasis kona genome and developmental transcriptomes reveal deep origins of eukaryotic multicellular pathways.</title>
        <authorList>
            <person name="Sheikh S."/>
            <person name="Fu C.-J."/>
            <person name="Brown M.W."/>
            <person name="Baldauf S.L."/>
        </authorList>
    </citation>
    <scope>NUCLEOTIDE SEQUENCE [LARGE SCALE GENOMIC DNA]</scope>
    <source>
        <strain evidence="4 5">ATCC MYA-3509</strain>
    </source>
</reference>
<dbReference type="PANTHER" id="PTHR43081:SF1">
    <property type="entry name" value="ADENYLATE CYCLASE, TERMINAL-DIFFERENTIATION SPECIFIC"/>
    <property type="match status" value="1"/>
</dbReference>
<name>A0AAW2ZPT8_9EUKA</name>
<dbReference type="Pfam" id="PF00211">
    <property type="entry name" value="Guanylate_cyc"/>
    <property type="match status" value="1"/>
</dbReference>
<dbReference type="SUPFAM" id="SSF53822">
    <property type="entry name" value="Periplasmic binding protein-like I"/>
    <property type="match status" value="1"/>
</dbReference>
<evidence type="ECO:0000313" key="5">
    <source>
        <dbReference type="Proteomes" id="UP001431209"/>
    </source>
</evidence>
<gene>
    <name evidence="4" type="ORF">AKO1_010259</name>
</gene>
<dbReference type="Proteomes" id="UP001431209">
    <property type="component" value="Unassembled WGS sequence"/>
</dbReference>
<protein>
    <recommendedName>
        <fullName evidence="3">Guanylate cyclase domain-containing protein</fullName>
    </recommendedName>
</protein>
<proteinExistence type="predicted"/>
<dbReference type="AlphaFoldDB" id="A0AAW2ZPT8"/>
<organism evidence="4 5">
    <name type="scientific">Acrasis kona</name>
    <dbReference type="NCBI Taxonomy" id="1008807"/>
    <lineage>
        <taxon>Eukaryota</taxon>
        <taxon>Discoba</taxon>
        <taxon>Heterolobosea</taxon>
        <taxon>Tetramitia</taxon>
        <taxon>Eutetramitia</taxon>
        <taxon>Acrasidae</taxon>
        <taxon>Acrasis</taxon>
    </lineage>
</organism>
<dbReference type="InterPro" id="IPR029787">
    <property type="entry name" value="Nucleotide_cyclase"/>
</dbReference>
<dbReference type="GO" id="GO:0035556">
    <property type="term" value="P:intracellular signal transduction"/>
    <property type="evidence" value="ECO:0007669"/>
    <property type="project" value="InterPro"/>
</dbReference>
<comment type="caution">
    <text evidence="4">The sequence shown here is derived from an EMBL/GenBank/DDBJ whole genome shotgun (WGS) entry which is preliminary data.</text>
</comment>
<dbReference type="SMART" id="SM00044">
    <property type="entry name" value="CYCc"/>
    <property type="match status" value="1"/>
</dbReference>
<evidence type="ECO:0000259" key="3">
    <source>
        <dbReference type="PROSITE" id="PS50125"/>
    </source>
</evidence>